<sequence>MDWGIVAAAMITAVGGVITTILMRVRKENTEDHARVVSALEVLSGNVSNIGTKLDSHIDWHLKGITNGETIAGDKGAKPKRNLKAR</sequence>
<evidence type="ECO:0000313" key="2">
    <source>
        <dbReference type="EMBL" id="CAB4173444.1"/>
    </source>
</evidence>
<protein>
    <submittedName>
        <fullName evidence="4">Uncharacterized protein</fullName>
    </submittedName>
</protein>
<organism evidence="4">
    <name type="scientific">uncultured Caudovirales phage</name>
    <dbReference type="NCBI Taxonomy" id="2100421"/>
    <lineage>
        <taxon>Viruses</taxon>
        <taxon>Duplodnaviria</taxon>
        <taxon>Heunggongvirae</taxon>
        <taxon>Uroviricota</taxon>
        <taxon>Caudoviricetes</taxon>
        <taxon>Peduoviridae</taxon>
        <taxon>Maltschvirus</taxon>
        <taxon>Maltschvirus maltsch</taxon>
    </lineage>
</organism>
<evidence type="ECO:0000313" key="4">
    <source>
        <dbReference type="EMBL" id="CAB4203312.1"/>
    </source>
</evidence>
<gene>
    <name evidence="3" type="ORF">UFOVP1111_21</name>
    <name evidence="4" type="ORF">UFOVP1380_26</name>
    <name evidence="2" type="ORF">UFOVP943_26</name>
</gene>
<dbReference type="EMBL" id="LR797058">
    <property type="protein sequence ID" value="CAB4183974.1"/>
    <property type="molecule type" value="Genomic_DNA"/>
</dbReference>
<keyword evidence="1" id="KW-1133">Transmembrane helix</keyword>
<proteinExistence type="predicted"/>
<keyword evidence="1" id="KW-0472">Membrane</keyword>
<name>A0A6J5S505_9CAUD</name>
<feature type="transmembrane region" description="Helical" evidence="1">
    <location>
        <begin position="6"/>
        <end position="25"/>
    </location>
</feature>
<reference evidence="4" key="1">
    <citation type="submission" date="2020-05" db="EMBL/GenBank/DDBJ databases">
        <authorList>
            <person name="Chiriac C."/>
            <person name="Salcher M."/>
            <person name="Ghai R."/>
            <person name="Kavagutti S V."/>
        </authorList>
    </citation>
    <scope>NUCLEOTIDE SEQUENCE</scope>
</reference>
<evidence type="ECO:0000313" key="3">
    <source>
        <dbReference type="EMBL" id="CAB4183974.1"/>
    </source>
</evidence>
<dbReference type="EMBL" id="LR796901">
    <property type="protein sequence ID" value="CAB4173444.1"/>
    <property type="molecule type" value="Genomic_DNA"/>
</dbReference>
<evidence type="ECO:0000256" key="1">
    <source>
        <dbReference type="SAM" id="Phobius"/>
    </source>
</evidence>
<accession>A0A6J5S505</accession>
<keyword evidence="1" id="KW-0812">Transmembrane</keyword>
<dbReference type="EMBL" id="LR797330">
    <property type="protein sequence ID" value="CAB4203312.1"/>
    <property type="molecule type" value="Genomic_DNA"/>
</dbReference>